<evidence type="ECO:0000256" key="1">
    <source>
        <dbReference type="SAM" id="MobiDB-lite"/>
    </source>
</evidence>
<dbReference type="RefSeq" id="XP_016764281.1">
    <property type="nucleotide sequence ID" value="XM_016901899.1"/>
</dbReference>
<organism evidence="2 3">
    <name type="scientific">Sphaerulina musiva (strain SO2202)</name>
    <name type="common">Poplar stem canker fungus</name>
    <name type="synonym">Septoria musiva</name>
    <dbReference type="NCBI Taxonomy" id="692275"/>
    <lineage>
        <taxon>Eukaryota</taxon>
        <taxon>Fungi</taxon>
        <taxon>Dikarya</taxon>
        <taxon>Ascomycota</taxon>
        <taxon>Pezizomycotina</taxon>
        <taxon>Dothideomycetes</taxon>
        <taxon>Dothideomycetidae</taxon>
        <taxon>Mycosphaerellales</taxon>
        <taxon>Mycosphaerellaceae</taxon>
        <taxon>Sphaerulina</taxon>
    </lineage>
</organism>
<keyword evidence="3" id="KW-1185">Reference proteome</keyword>
<protein>
    <submittedName>
        <fullName evidence="2">Uncharacterized protein</fullName>
    </submittedName>
</protein>
<accession>M3DED5</accession>
<dbReference type="GeneID" id="27899036"/>
<sequence length="88" mass="9865">MMADGARTGNPVWITKEEQEEKEEEEEDQRIGRYDTYDMQTRASRVGNKHGMNEASPTTGAMSPQRSDATSDSASYSLSTMRKTSLIQ</sequence>
<reference evidence="2 3" key="1">
    <citation type="journal article" date="2012" name="PLoS Pathog.">
        <title>Diverse lifestyles and strategies of plant pathogenesis encoded in the genomes of eighteen Dothideomycetes fungi.</title>
        <authorList>
            <person name="Ohm R.A."/>
            <person name="Feau N."/>
            <person name="Henrissat B."/>
            <person name="Schoch C.L."/>
            <person name="Horwitz B.A."/>
            <person name="Barry K.W."/>
            <person name="Condon B.J."/>
            <person name="Copeland A.C."/>
            <person name="Dhillon B."/>
            <person name="Glaser F."/>
            <person name="Hesse C.N."/>
            <person name="Kosti I."/>
            <person name="LaButti K."/>
            <person name="Lindquist E.A."/>
            <person name="Lucas S."/>
            <person name="Salamov A.A."/>
            <person name="Bradshaw R.E."/>
            <person name="Ciuffetti L."/>
            <person name="Hamelin R.C."/>
            <person name="Kema G.H.J."/>
            <person name="Lawrence C."/>
            <person name="Scott J.A."/>
            <person name="Spatafora J.W."/>
            <person name="Turgeon B.G."/>
            <person name="de Wit P.J.G.M."/>
            <person name="Zhong S."/>
            <person name="Goodwin S.B."/>
            <person name="Grigoriev I.V."/>
        </authorList>
    </citation>
    <scope>NUCLEOTIDE SEQUENCE [LARGE SCALE GENOMIC DNA]</scope>
    <source>
        <strain evidence="2 3">SO2202</strain>
    </source>
</reference>
<feature type="region of interest" description="Disordered" evidence="1">
    <location>
        <begin position="1"/>
        <end position="88"/>
    </location>
</feature>
<dbReference type="Proteomes" id="UP000016931">
    <property type="component" value="Unassembled WGS sequence"/>
</dbReference>
<evidence type="ECO:0000313" key="3">
    <source>
        <dbReference type="Proteomes" id="UP000016931"/>
    </source>
</evidence>
<proteinExistence type="predicted"/>
<dbReference type="HOGENOM" id="CLU_2470504_0_0_1"/>
<evidence type="ECO:0000313" key="2">
    <source>
        <dbReference type="EMBL" id="EMF16160.1"/>
    </source>
</evidence>
<feature type="compositionally biased region" description="Polar residues" evidence="1">
    <location>
        <begin position="55"/>
        <end position="88"/>
    </location>
</feature>
<feature type="compositionally biased region" description="Acidic residues" evidence="1">
    <location>
        <begin position="18"/>
        <end position="28"/>
    </location>
</feature>
<dbReference type="AlphaFoldDB" id="M3DED5"/>
<dbReference type="EMBL" id="KB456261">
    <property type="protein sequence ID" value="EMF16160.1"/>
    <property type="molecule type" value="Genomic_DNA"/>
</dbReference>
<gene>
    <name evidence="2" type="ORF">SEPMUDRAFT_124240</name>
</gene>
<name>M3DED5_SPHMS</name>